<dbReference type="Proteomes" id="UP000627521">
    <property type="component" value="Unassembled WGS sequence"/>
</dbReference>
<gene>
    <name evidence="2" type="ORF">IEG06_08860</name>
</gene>
<name>A0ABR8M011_9FLAO</name>
<proteinExistence type="predicted"/>
<protein>
    <submittedName>
        <fullName evidence="2">MFS transporter</fullName>
    </submittedName>
</protein>
<keyword evidence="1" id="KW-0812">Transmembrane</keyword>
<feature type="transmembrane region" description="Helical" evidence="1">
    <location>
        <begin position="7"/>
        <end position="26"/>
    </location>
</feature>
<keyword evidence="3" id="KW-1185">Reference proteome</keyword>
<sequence length="136" mass="15389">MKEQLKIFKIIHIALVAGLIFAYFFLGNLSNITQLKLPKMDSDNTVYLAIPIAAFIVSNLLFKMLVSKIDSNLSLKEKLVPYQSASVVRYAIIEGSAFLILIIAPDFIIFGVLLIVYLILLLPTEYRIKRDLKLLD</sequence>
<dbReference type="RefSeq" id="WP_191100034.1">
    <property type="nucleotide sequence ID" value="NZ_JACXXF010000005.1"/>
</dbReference>
<accession>A0ABR8M011</accession>
<dbReference type="EMBL" id="JACXXH010000004">
    <property type="protein sequence ID" value="MBD3863562.1"/>
    <property type="molecule type" value="Genomic_DNA"/>
</dbReference>
<evidence type="ECO:0000313" key="2">
    <source>
        <dbReference type="EMBL" id="MBD3863562.1"/>
    </source>
</evidence>
<reference evidence="2 3" key="1">
    <citation type="submission" date="2020-09" db="EMBL/GenBank/DDBJ databases">
        <title>Bacillus nautilus sp. nov., Chryseoglobus crepusculi sp. nov, and Psychrobacter noctis sp. nov., isolated from deep-sea sponges from the equatorial Atlantic.</title>
        <authorList>
            <person name="Stennett H.L."/>
            <person name="Williams S.E."/>
        </authorList>
    </citation>
    <scope>NUCLEOTIDE SEQUENCE [LARGE SCALE GENOMIC DNA]</scope>
    <source>
        <strain evidence="2 3">28M-24</strain>
    </source>
</reference>
<evidence type="ECO:0000256" key="1">
    <source>
        <dbReference type="SAM" id="Phobius"/>
    </source>
</evidence>
<keyword evidence="1" id="KW-1133">Transmembrane helix</keyword>
<organism evidence="2 3">
    <name type="scientific">Olleya marilimosa</name>
    <dbReference type="NCBI Taxonomy" id="272164"/>
    <lineage>
        <taxon>Bacteria</taxon>
        <taxon>Pseudomonadati</taxon>
        <taxon>Bacteroidota</taxon>
        <taxon>Flavobacteriia</taxon>
        <taxon>Flavobacteriales</taxon>
        <taxon>Flavobacteriaceae</taxon>
    </lineage>
</organism>
<keyword evidence="1" id="KW-0472">Membrane</keyword>
<evidence type="ECO:0000313" key="3">
    <source>
        <dbReference type="Proteomes" id="UP000627521"/>
    </source>
</evidence>
<comment type="caution">
    <text evidence="2">The sequence shown here is derived from an EMBL/GenBank/DDBJ whole genome shotgun (WGS) entry which is preliminary data.</text>
</comment>
<feature type="transmembrane region" description="Helical" evidence="1">
    <location>
        <begin position="87"/>
        <end position="120"/>
    </location>
</feature>
<feature type="transmembrane region" description="Helical" evidence="1">
    <location>
        <begin position="46"/>
        <end position="66"/>
    </location>
</feature>